<evidence type="ECO:0000313" key="1">
    <source>
        <dbReference type="EMBL" id="CAL1402967.1"/>
    </source>
</evidence>
<accession>A0AAV2FYB9</accession>
<reference evidence="1 2" key="1">
    <citation type="submission" date="2024-04" db="EMBL/GenBank/DDBJ databases">
        <authorList>
            <person name="Fracassetti M."/>
        </authorList>
    </citation>
    <scope>NUCLEOTIDE SEQUENCE [LARGE SCALE GENOMIC DNA]</scope>
</reference>
<dbReference type="Proteomes" id="UP001497516">
    <property type="component" value="Chromosome 7"/>
</dbReference>
<protein>
    <submittedName>
        <fullName evidence="1">Uncharacterized protein</fullName>
    </submittedName>
</protein>
<name>A0AAV2FYB9_9ROSI</name>
<dbReference type="AlphaFoldDB" id="A0AAV2FYB9"/>
<organism evidence="1 2">
    <name type="scientific">Linum trigynum</name>
    <dbReference type="NCBI Taxonomy" id="586398"/>
    <lineage>
        <taxon>Eukaryota</taxon>
        <taxon>Viridiplantae</taxon>
        <taxon>Streptophyta</taxon>
        <taxon>Embryophyta</taxon>
        <taxon>Tracheophyta</taxon>
        <taxon>Spermatophyta</taxon>
        <taxon>Magnoliopsida</taxon>
        <taxon>eudicotyledons</taxon>
        <taxon>Gunneridae</taxon>
        <taxon>Pentapetalae</taxon>
        <taxon>rosids</taxon>
        <taxon>fabids</taxon>
        <taxon>Malpighiales</taxon>
        <taxon>Linaceae</taxon>
        <taxon>Linum</taxon>
    </lineage>
</organism>
<sequence length="95" mass="11027">MLKVAWRLLSEQDNLWARVVRGKYLKQMKEGGRREGKGSYQICGGEFYVFSTDYRRGYCGTLEVACKHVFGLITGSKKGLQWWISHQTYWSRLGA</sequence>
<proteinExistence type="predicted"/>
<evidence type="ECO:0000313" key="2">
    <source>
        <dbReference type="Proteomes" id="UP001497516"/>
    </source>
</evidence>
<keyword evidence="2" id="KW-1185">Reference proteome</keyword>
<dbReference type="EMBL" id="OZ034820">
    <property type="protein sequence ID" value="CAL1402967.1"/>
    <property type="molecule type" value="Genomic_DNA"/>
</dbReference>
<gene>
    <name evidence="1" type="ORF">LTRI10_LOCUS42933</name>
</gene>